<feature type="active site" description="Nucleophile" evidence="10">
    <location>
        <position position="128"/>
    </location>
</feature>
<dbReference type="PANTHER" id="PTHR21327:SF18">
    <property type="entry name" value="3,4-DIHYDROXY-2-BUTANONE 4-PHOSPHATE SYNTHASE"/>
    <property type="match status" value="1"/>
</dbReference>
<reference evidence="14" key="1">
    <citation type="journal article" date="2019" name="bioRxiv">
        <title>Genome diversification in globally distributed novel marine Proteobacteria is linked to environmental adaptation.</title>
        <authorList>
            <person name="Zhou Z."/>
            <person name="Tran P.Q."/>
            <person name="Kieft K."/>
            <person name="Anantharaman K."/>
        </authorList>
    </citation>
    <scope>NUCLEOTIDE SEQUENCE [LARGE SCALE GENOMIC DNA]</scope>
</reference>
<feature type="domain" description="GTP cyclohydrolase II" evidence="12">
    <location>
        <begin position="9"/>
        <end position="167"/>
    </location>
</feature>
<dbReference type="GO" id="GO:0003935">
    <property type="term" value="F:GTP cyclohydrolase II activity"/>
    <property type="evidence" value="ECO:0007669"/>
    <property type="project" value="UniProtKB-UniRule"/>
</dbReference>
<evidence type="ECO:0000259" key="12">
    <source>
        <dbReference type="Pfam" id="PF00925"/>
    </source>
</evidence>
<comment type="caution">
    <text evidence="13">The sequence shown here is derived from an EMBL/GenBank/DDBJ whole genome shotgun (WGS) entry which is preliminary data.</text>
</comment>
<comment type="function">
    <text evidence="10">Catalyzes the conversion of GTP to 2,5-diamino-6-ribosylamino-4(3H)-pyrimidinone 5'-phosphate (DARP), formate and pyrophosphate.</text>
</comment>
<comment type="cofactor">
    <cofactor evidence="10">
        <name>Zn(2+)</name>
        <dbReference type="ChEBI" id="CHEBI:29105"/>
    </cofactor>
    <text evidence="10">Binds 1 zinc ion per subunit.</text>
</comment>
<dbReference type="GO" id="GO:0005829">
    <property type="term" value="C:cytosol"/>
    <property type="evidence" value="ECO:0007669"/>
    <property type="project" value="TreeGrafter"/>
</dbReference>
<protein>
    <recommendedName>
        <fullName evidence="10">GTP cyclohydrolase-2</fullName>
        <ecNumber evidence="10">3.5.4.25</ecNumber>
    </recommendedName>
    <alternativeName>
        <fullName evidence="10">GTP cyclohydrolase II</fullName>
    </alternativeName>
</protein>
<comment type="catalytic activity">
    <reaction evidence="9 10">
        <text>GTP + 4 H2O = 2,5-diamino-6-hydroxy-4-(5-phosphoribosylamino)-pyrimidine + formate + 2 phosphate + 3 H(+)</text>
        <dbReference type="Rhea" id="RHEA:23704"/>
        <dbReference type="ChEBI" id="CHEBI:15377"/>
        <dbReference type="ChEBI" id="CHEBI:15378"/>
        <dbReference type="ChEBI" id="CHEBI:15740"/>
        <dbReference type="ChEBI" id="CHEBI:37565"/>
        <dbReference type="ChEBI" id="CHEBI:43474"/>
        <dbReference type="ChEBI" id="CHEBI:58614"/>
        <dbReference type="EC" id="3.5.4.25"/>
    </reaction>
</comment>
<dbReference type="NCBIfam" id="NF001591">
    <property type="entry name" value="PRK00393.1"/>
    <property type="match status" value="1"/>
</dbReference>
<dbReference type="InterPro" id="IPR036144">
    <property type="entry name" value="RibA-like_sf"/>
</dbReference>
<evidence type="ECO:0000256" key="6">
    <source>
        <dbReference type="ARBA" id="ARBA00022801"/>
    </source>
</evidence>
<dbReference type="HAMAP" id="MF_00179">
    <property type="entry name" value="RibA"/>
    <property type="match status" value="1"/>
</dbReference>
<dbReference type="InterPro" id="IPR000926">
    <property type="entry name" value="RibA"/>
</dbReference>
<name>A0A7J4CZT3_9ARCH</name>
<evidence type="ECO:0000256" key="4">
    <source>
        <dbReference type="ARBA" id="ARBA00022723"/>
    </source>
</evidence>
<feature type="binding site" evidence="10">
    <location>
        <position position="67"/>
    </location>
    <ligand>
        <name>Zn(2+)</name>
        <dbReference type="ChEBI" id="CHEBI:29105"/>
        <note>catalytic</note>
    </ligand>
</feature>
<feature type="binding site" evidence="10">
    <location>
        <begin position="49"/>
        <end position="53"/>
    </location>
    <ligand>
        <name>GTP</name>
        <dbReference type="ChEBI" id="CHEBI:37565"/>
    </ligand>
</feature>
<dbReference type="EC" id="3.5.4.25" evidence="10"/>
<feature type="binding site" evidence="10">
    <location>
        <position position="65"/>
    </location>
    <ligand>
        <name>Zn(2+)</name>
        <dbReference type="ChEBI" id="CHEBI:29105"/>
        <note>catalytic</note>
    </ligand>
</feature>
<keyword evidence="7 10" id="KW-0862">Zinc</keyword>
<dbReference type="Pfam" id="PF00925">
    <property type="entry name" value="GTP_cyclohydro2"/>
    <property type="match status" value="1"/>
</dbReference>
<evidence type="ECO:0000256" key="9">
    <source>
        <dbReference type="ARBA" id="ARBA00049295"/>
    </source>
</evidence>
<evidence type="ECO:0000256" key="5">
    <source>
        <dbReference type="ARBA" id="ARBA00022741"/>
    </source>
</evidence>
<keyword evidence="5 10" id="KW-0547">Nucleotide-binding</keyword>
<dbReference type="SUPFAM" id="SSF142695">
    <property type="entry name" value="RibA-like"/>
    <property type="match status" value="1"/>
</dbReference>
<feature type="region of interest" description="Disordered" evidence="11">
    <location>
        <begin position="170"/>
        <end position="197"/>
    </location>
</feature>
<comment type="similarity">
    <text evidence="2">In the N-terminal section; belongs to the DHBP synthase family.</text>
</comment>
<keyword evidence="4 10" id="KW-0479">Metal-binding</keyword>
<dbReference type="GO" id="GO:0008270">
    <property type="term" value="F:zinc ion binding"/>
    <property type="evidence" value="ECO:0007669"/>
    <property type="project" value="UniProtKB-UniRule"/>
</dbReference>
<dbReference type="CDD" id="cd00641">
    <property type="entry name" value="GTP_cyclohydro2"/>
    <property type="match status" value="1"/>
</dbReference>
<evidence type="ECO:0000256" key="2">
    <source>
        <dbReference type="ARBA" id="ARBA00005520"/>
    </source>
</evidence>
<dbReference type="FunFam" id="3.40.50.10990:FF:000001">
    <property type="entry name" value="Riboflavin biosynthesis protein RibBA"/>
    <property type="match status" value="1"/>
</dbReference>
<feature type="binding site" evidence="10">
    <location>
        <position position="149"/>
    </location>
    <ligand>
        <name>GTP</name>
        <dbReference type="ChEBI" id="CHEBI:37565"/>
    </ligand>
</feature>
<keyword evidence="3 10" id="KW-0686">Riboflavin biosynthesis</keyword>
<evidence type="ECO:0000256" key="8">
    <source>
        <dbReference type="ARBA" id="ARBA00023134"/>
    </source>
</evidence>
<feature type="binding site" evidence="10">
    <location>
        <position position="54"/>
    </location>
    <ligand>
        <name>Zn(2+)</name>
        <dbReference type="ChEBI" id="CHEBI:29105"/>
        <note>catalytic</note>
    </ligand>
</feature>
<dbReference type="Proteomes" id="UP000589132">
    <property type="component" value="Unassembled WGS sequence"/>
</dbReference>
<organism evidence="13 14">
    <name type="scientific">Marine Group III euryarchaeote</name>
    <dbReference type="NCBI Taxonomy" id="2173149"/>
    <lineage>
        <taxon>Archaea</taxon>
        <taxon>Methanobacteriati</taxon>
        <taxon>Thermoplasmatota</taxon>
        <taxon>Thermoplasmata</taxon>
        <taxon>Candidatus Thermoprofundales</taxon>
    </lineage>
</organism>
<feature type="binding site" evidence="10">
    <location>
        <position position="114"/>
    </location>
    <ligand>
        <name>GTP</name>
        <dbReference type="ChEBI" id="CHEBI:37565"/>
    </ligand>
</feature>
<evidence type="ECO:0000256" key="3">
    <source>
        <dbReference type="ARBA" id="ARBA00022619"/>
    </source>
</evidence>
<dbReference type="InterPro" id="IPR032677">
    <property type="entry name" value="GTP_cyclohydro_II"/>
</dbReference>
<evidence type="ECO:0000256" key="11">
    <source>
        <dbReference type="SAM" id="MobiDB-lite"/>
    </source>
</evidence>
<accession>A0A7J4CZT3</accession>
<evidence type="ECO:0000256" key="1">
    <source>
        <dbReference type="ARBA" id="ARBA00004853"/>
    </source>
</evidence>
<dbReference type="GO" id="GO:0009231">
    <property type="term" value="P:riboflavin biosynthetic process"/>
    <property type="evidence" value="ECO:0007669"/>
    <property type="project" value="UniProtKB-UniRule"/>
</dbReference>
<dbReference type="GO" id="GO:0005525">
    <property type="term" value="F:GTP binding"/>
    <property type="evidence" value="ECO:0007669"/>
    <property type="project" value="UniProtKB-KW"/>
</dbReference>
<feature type="binding site" evidence="10">
    <location>
        <position position="70"/>
    </location>
    <ligand>
        <name>GTP</name>
        <dbReference type="ChEBI" id="CHEBI:37565"/>
    </ligand>
</feature>
<dbReference type="AlphaFoldDB" id="A0A7J4CZT3"/>
<evidence type="ECO:0000313" key="13">
    <source>
        <dbReference type="EMBL" id="HIA97922.1"/>
    </source>
</evidence>
<dbReference type="EMBL" id="DTTC01000106">
    <property type="protein sequence ID" value="HIA97922.1"/>
    <property type="molecule type" value="Genomic_DNA"/>
</dbReference>
<proteinExistence type="inferred from homology"/>
<dbReference type="NCBIfam" id="TIGR00505">
    <property type="entry name" value="ribA"/>
    <property type="match status" value="1"/>
</dbReference>
<dbReference type="Gene3D" id="3.40.50.10990">
    <property type="entry name" value="GTP cyclohydrolase II"/>
    <property type="match status" value="1"/>
</dbReference>
<keyword evidence="6 10" id="KW-0378">Hydrolase</keyword>
<feature type="binding site" evidence="10">
    <location>
        <position position="154"/>
    </location>
    <ligand>
        <name>GTP</name>
        <dbReference type="ChEBI" id="CHEBI:37565"/>
    </ligand>
</feature>
<comment type="similarity">
    <text evidence="10">Belongs to the GTP cyclohydrolase II family.</text>
</comment>
<feature type="binding site" evidence="10">
    <location>
        <begin position="92"/>
        <end position="94"/>
    </location>
    <ligand>
        <name>GTP</name>
        <dbReference type="ChEBI" id="CHEBI:37565"/>
    </ligand>
</feature>
<evidence type="ECO:0000256" key="10">
    <source>
        <dbReference type="HAMAP-Rule" id="MF_00179"/>
    </source>
</evidence>
<evidence type="ECO:0000256" key="7">
    <source>
        <dbReference type="ARBA" id="ARBA00022833"/>
    </source>
</evidence>
<gene>
    <name evidence="10 13" type="primary">ribA</name>
    <name evidence="13" type="ORF">EYO15_01920</name>
</gene>
<sequence>MGEVKEPLVEARLPTKYGIYRIIAFPGDNSDKENLALVMGKVEGEILIRIHSECFTGDVLHSMRCDCGEQLDLAMKKIAEEGKGIIIYLRQEGRGIGLVNKLRAYNLQDDGMDTVEANIALGFNAEMRRYGGAVEILENLGVKEIKLMTNNPAKVEDLEKAGFEVKQIGHSAEPNEENKDYLRTKASKMNHKLEIGD</sequence>
<comment type="caution">
    <text evidence="10">Lacks conserved residue(s) required for the propagation of feature annotation.</text>
</comment>
<dbReference type="PANTHER" id="PTHR21327">
    <property type="entry name" value="GTP CYCLOHYDROLASE II-RELATED"/>
    <property type="match status" value="1"/>
</dbReference>
<keyword evidence="8 10" id="KW-0342">GTP-binding</keyword>
<dbReference type="UniPathway" id="UPA00275">
    <property type="reaction ID" value="UER00400"/>
</dbReference>
<evidence type="ECO:0000313" key="14">
    <source>
        <dbReference type="Proteomes" id="UP000589132"/>
    </source>
</evidence>
<comment type="pathway">
    <text evidence="1 10">Cofactor biosynthesis; riboflavin biosynthesis; 5-amino-6-(D-ribitylamino)uracil from GTP: step 1/4.</text>
</comment>